<protein>
    <submittedName>
        <fullName evidence="1">Uncharacterized protein</fullName>
    </submittedName>
</protein>
<gene>
    <name evidence="1" type="ORF">BN11_1120004</name>
</gene>
<evidence type="ECO:0000313" key="1">
    <source>
        <dbReference type="EMBL" id="CCH71845.1"/>
    </source>
</evidence>
<dbReference type="InterPro" id="IPR047681">
    <property type="entry name" value="PPA1309-like"/>
</dbReference>
<proteinExistence type="predicted"/>
<dbReference type="EMBL" id="CAJA01000016">
    <property type="protein sequence ID" value="CCH71845.1"/>
    <property type="molecule type" value="Genomic_DNA"/>
</dbReference>
<reference evidence="1 2" key="1">
    <citation type="journal article" date="2013" name="ISME J.">
        <title>A metabolic model for members of the genus Tetrasphaera involved in enhanced biological phosphorus removal.</title>
        <authorList>
            <person name="Kristiansen R."/>
            <person name="Nguyen H.T.T."/>
            <person name="Saunders A.M."/>
            <person name="Nielsen J.L."/>
            <person name="Wimmer R."/>
            <person name="Le V.Q."/>
            <person name="McIlroy S.J."/>
            <person name="Petrovski S."/>
            <person name="Seviour R.J."/>
            <person name="Calteau A."/>
            <person name="Nielsen K.L."/>
            <person name="Nielsen P.H."/>
        </authorList>
    </citation>
    <scope>NUCLEOTIDE SEQUENCE [LARGE SCALE GENOMIC DNA]</scope>
    <source>
        <strain evidence="1 2">Ben110</strain>
    </source>
</reference>
<dbReference type="NCBIfam" id="NF040618">
    <property type="entry name" value="PPA1309_fam"/>
    <property type="match status" value="1"/>
</dbReference>
<dbReference type="STRING" id="1193182.BN11_1120004"/>
<evidence type="ECO:0000313" key="2">
    <source>
        <dbReference type="Proteomes" id="UP000035763"/>
    </source>
</evidence>
<name>W6JTT0_9MICO</name>
<keyword evidence="2" id="KW-1185">Reference proteome</keyword>
<dbReference type="Proteomes" id="UP000035763">
    <property type="component" value="Unassembled WGS sequence"/>
</dbReference>
<dbReference type="AlphaFoldDB" id="W6JTT0"/>
<accession>W6JTT0</accession>
<sequence length="178" mass="18951">MTETSTPKRDPLQLVAIETERYVSADGWDQPTRLFALVPTHELASSAPGLDVGGVDADHLSAVEQEGFAPDGDLPRALETLAWPPAVRGCALAVERLVVPPAAERDLPSDPAAAVQQLQRHPDRQDVRLLVAVLRDGPSVCLIRQRSHDADNLVGTGPDLAPGLVAALLASLRDDVPE</sequence>
<organism evidence="1 2">
    <name type="scientific">Nostocoides australiense Ben110</name>
    <dbReference type="NCBI Taxonomy" id="1193182"/>
    <lineage>
        <taxon>Bacteria</taxon>
        <taxon>Bacillati</taxon>
        <taxon>Actinomycetota</taxon>
        <taxon>Actinomycetes</taxon>
        <taxon>Micrococcales</taxon>
        <taxon>Intrasporangiaceae</taxon>
        <taxon>Nostocoides</taxon>
    </lineage>
</organism>
<comment type="caution">
    <text evidence="1">The sequence shown here is derived from an EMBL/GenBank/DDBJ whole genome shotgun (WGS) entry which is preliminary data.</text>
</comment>
<dbReference type="RefSeq" id="WP_235435423.1">
    <property type="nucleotide sequence ID" value="NZ_HG764815.1"/>
</dbReference>